<evidence type="ECO:0000313" key="2">
    <source>
        <dbReference type="Proteomes" id="UP000827092"/>
    </source>
</evidence>
<dbReference type="AlphaFoldDB" id="A0AAV6V0V3"/>
<dbReference type="EMBL" id="JAFNEN010000217">
    <property type="protein sequence ID" value="KAG8189384.1"/>
    <property type="molecule type" value="Genomic_DNA"/>
</dbReference>
<reference evidence="1 2" key="1">
    <citation type="journal article" date="2022" name="Nat. Ecol. Evol.">
        <title>A masculinizing supergene underlies an exaggerated male reproductive morph in a spider.</title>
        <authorList>
            <person name="Hendrickx F."/>
            <person name="De Corte Z."/>
            <person name="Sonet G."/>
            <person name="Van Belleghem S.M."/>
            <person name="Kostlbacher S."/>
            <person name="Vangestel C."/>
        </authorList>
    </citation>
    <scope>NUCLEOTIDE SEQUENCE [LARGE SCALE GENOMIC DNA]</scope>
    <source>
        <strain evidence="1">W744_W776</strain>
    </source>
</reference>
<keyword evidence="2" id="KW-1185">Reference proteome</keyword>
<comment type="caution">
    <text evidence="1">The sequence shown here is derived from an EMBL/GenBank/DDBJ whole genome shotgun (WGS) entry which is preliminary data.</text>
</comment>
<accession>A0AAV6V0V3</accession>
<gene>
    <name evidence="1" type="ORF">JTE90_021886</name>
</gene>
<name>A0AAV6V0V3_9ARAC</name>
<organism evidence="1 2">
    <name type="scientific">Oedothorax gibbosus</name>
    <dbReference type="NCBI Taxonomy" id="931172"/>
    <lineage>
        <taxon>Eukaryota</taxon>
        <taxon>Metazoa</taxon>
        <taxon>Ecdysozoa</taxon>
        <taxon>Arthropoda</taxon>
        <taxon>Chelicerata</taxon>
        <taxon>Arachnida</taxon>
        <taxon>Araneae</taxon>
        <taxon>Araneomorphae</taxon>
        <taxon>Entelegynae</taxon>
        <taxon>Araneoidea</taxon>
        <taxon>Linyphiidae</taxon>
        <taxon>Erigoninae</taxon>
        <taxon>Oedothorax</taxon>
    </lineage>
</organism>
<protein>
    <submittedName>
        <fullName evidence="1">Uncharacterized protein</fullName>
    </submittedName>
</protein>
<evidence type="ECO:0000313" key="1">
    <source>
        <dbReference type="EMBL" id="KAG8189384.1"/>
    </source>
</evidence>
<proteinExistence type="predicted"/>
<dbReference type="Proteomes" id="UP000827092">
    <property type="component" value="Unassembled WGS sequence"/>
</dbReference>
<sequence>MISGHNHPMHHKASFLTVSPTSLAEKLFMGSNDFSVAFSGTESGEMYSCHRPFISMIFNEKEKVMNRVDSIQNRLDFYLSPLND</sequence>